<accession>A0AAW2DNI7</accession>
<proteinExistence type="predicted"/>
<reference evidence="1 2" key="1">
    <citation type="submission" date="2024-01" db="EMBL/GenBank/DDBJ databases">
        <title>A telomere-to-telomere, gap-free genome of sweet tea (Lithocarpus litseifolius).</title>
        <authorList>
            <person name="Zhou J."/>
        </authorList>
    </citation>
    <scope>NUCLEOTIDE SEQUENCE [LARGE SCALE GENOMIC DNA]</scope>
    <source>
        <strain evidence="1">Zhou-2022a</strain>
        <tissue evidence="1">Leaf</tissue>
    </source>
</reference>
<sequence>MHTITNCNHIEHSRVLYSNAEQQASPTQLQSILQACSGPSVLRQGRQVHAQVIVSGYTYSNNNGLLGAKLLGMYVLCGSFVDAKTLFYKLELRFTHLCYSMMQHGPKILTLYFQLLLIVEEAQILYRANLTSTQDLKQGPTVKLGQKPLTSFNIICF</sequence>
<organism evidence="1 2">
    <name type="scientific">Lithocarpus litseifolius</name>
    <dbReference type="NCBI Taxonomy" id="425828"/>
    <lineage>
        <taxon>Eukaryota</taxon>
        <taxon>Viridiplantae</taxon>
        <taxon>Streptophyta</taxon>
        <taxon>Embryophyta</taxon>
        <taxon>Tracheophyta</taxon>
        <taxon>Spermatophyta</taxon>
        <taxon>Magnoliopsida</taxon>
        <taxon>eudicotyledons</taxon>
        <taxon>Gunneridae</taxon>
        <taxon>Pentapetalae</taxon>
        <taxon>rosids</taxon>
        <taxon>fabids</taxon>
        <taxon>Fagales</taxon>
        <taxon>Fagaceae</taxon>
        <taxon>Lithocarpus</taxon>
    </lineage>
</organism>
<dbReference type="EMBL" id="JAZDWU010000002">
    <property type="protein sequence ID" value="KAL0011981.1"/>
    <property type="molecule type" value="Genomic_DNA"/>
</dbReference>
<dbReference type="Proteomes" id="UP001459277">
    <property type="component" value="Unassembled WGS sequence"/>
</dbReference>
<comment type="caution">
    <text evidence="1">The sequence shown here is derived from an EMBL/GenBank/DDBJ whole genome shotgun (WGS) entry which is preliminary data.</text>
</comment>
<evidence type="ECO:0000313" key="2">
    <source>
        <dbReference type="Proteomes" id="UP001459277"/>
    </source>
</evidence>
<name>A0AAW2DNI7_9ROSI</name>
<evidence type="ECO:0000313" key="1">
    <source>
        <dbReference type="EMBL" id="KAL0011981.1"/>
    </source>
</evidence>
<keyword evidence="2" id="KW-1185">Reference proteome</keyword>
<gene>
    <name evidence="1" type="ORF">SO802_007089</name>
</gene>
<dbReference type="AlphaFoldDB" id="A0AAW2DNI7"/>
<protein>
    <submittedName>
        <fullName evidence="1">Uncharacterized protein</fullName>
    </submittedName>
</protein>